<dbReference type="AlphaFoldDB" id="A0A7J7REX2"/>
<proteinExistence type="predicted"/>
<dbReference type="EMBL" id="JACAGC010000027">
    <property type="protein sequence ID" value="KAF6274574.1"/>
    <property type="molecule type" value="Genomic_DNA"/>
</dbReference>
<reference evidence="2 3" key="1">
    <citation type="journal article" date="2020" name="Nature">
        <title>Six reference-quality genomes reveal evolution of bat adaptations.</title>
        <authorList>
            <person name="Jebb D."/>
            <person name="Huang Z."/>
            <person name="Pippel M."/>
            <person name="Hughes G.M."/>
            <person name="Lavrichenko K."/>
            <person name="Devanna P."/>
            <person name="Winkler S."/>
            <person name="Jermiin L.S."/>
            <person name="Skirmuntt E.C."/>
            <person name="Katzourakis A."/>
            <person name="Burkitt-Gray L."/>
            <person name="Ray D.A."/>
            <person name="Sullivan K.A.M."/>
            <person name="Roscito J.G."/>
            <person name="Kirilenko B.M."/>
            <person name="Davalos L.M."/>
            <person name="Corthals A.P."/>
            <person name="Power M.L."/>
            <person name="Jones G."/>
            <person name="Ransome R.D."/>
            <person name="Dechmann D.K.N."/>
            <person name="Locatelli A.G."/>
            <person name="Puechmaille S.J."/>
            <person name="Fedrigo O."/>
            <person name="Jarvis E.D."/>
            <person name="Hiller M."/>
            <person name="Vernes S.C."/>
            <person name="Myers E.W."/>
            <person name="Teeling E.C."/>
        </authorList>
    </citation>
    <scope>NUCLEOTIDE SEQUENCE [LARGE SCALE GENOMIC DNA]</scope>
    <source>
        <strain evidence="2">MRhiFer1</strain>
        <tissue evidence="2">Lung</tissue>
    </source>
</reference>
<feature type="region of interest" description="Disordered" evidence="1">
    <location>
        <begin position="115"/>
        <end position="135"/>
    </location>
</feature>
<organism evidence="2 3">
    <name type="scientific">Rhinolophus ferrumequinum</name>
    <name type="common">Greater horseshoe bat</name>
    <dbReference type="NCBI Taxonomy" id="59479"/>
    <lineage>
        <taxon>Eukaryota</taxon>
        <taxon>Metazoa</taxon>
        <taxon>Chordata</taxon>
        <taxon>Craniata</taxon>
        <taxon>Vertebrata</taxon>
        <taxon>Euteleostomi</taxon>
        <taxon>Mammalia</taxon>
        <taxon>Eutheria</taxon>
        <taxon>Laurasiatheria</taxon>
        <taxon>Chiroptera</taxon>
        <taxon>Yinpterochiroptera</taxon>
        <taxon>Rhinolophoidea</taxon>
        <taxon>Rhinolophidae</taxon>
        <taxon>Rhinolophinae</taxon>
        <taxon>Rhinolophus</taxon>
    </lineage>
</organism>
<dbReference type="Proteomes" id="UP000585614">
    <property type="component" value="Unassembled WGS sequence"/>
</dbReference>
<accession>A0A7J7REX2</accession>
<evidence type="ECO:0000313" key="3">
    <source>
        <dbReference type="Proteomes" id="UP000585614"/>
    </source>
</evidence>
<sequence>MLNFRRRKLKNFWSSTRKKVKRLFHQKRNRTLAQRRAIKIRVARTSLTEAVAIEDAVASICVGGTSEEELLEIVVDITGGAICHREVVVVAAVVALAIHTLVALFSPAEVVTQTEGTTTENFRGRGNNRGYKNQSQGYNQWQQGQFWGQKPWSQHYHQGYY</sequence>
<evidence type="ECO:0000313" key="2">
    <source>
        <dbReference type="EMBL" id="KAF6274574.1"/>
    </source>
</evidence>
<keyword evidence="2" id="KW-0687">Ribonucleoprotein</keyword>
<gene>
    <name evidence="2" type="ORF">mRhiFer1_006445</name>
</gene>
<name>A0A7J7REX2_RHIFE</name>
<dbReference type="GO" id="GO:1990904">
    <property type="term" value="C:ribonucleoprotein complex"/>
    <property type="evidence" value="ECO:0007669"/>
    <property type="project" value="UniProtKB-KW"/>
</dbReference>
<evidence type="ECO:0000256" key="1">
    <source>
        <dbReference type="SAM" id="MobiDB-lite"/>
    </source>
</evidence>
<comment type="caution">
    <text evidence="2">The sequence shown here is derived from an EMBL/GenBank/DDBJ whole genome shotgun (WGS) entry which is preliminary data.</text>
</comment>
<protein>
    <submittedName>
        <fullName evidence="2">Heterogeneous nuclear ribonucleoprotein U</fullName>
    </submittedName>
</protein>